<evidence type="ECO:0000259" key="1">
    <source>
        <dbReference type="Pfam" id="PF00881"/>
    </source>
</evidence>
<dbReference type="Pfam" id="PF00881">
    <property type="entry name" value="Nitroreductase"/>
    <property type="match status" value="1"/>
</dbReference>
<dbReference type="PANTHER" id="PTHR43035:SF1">
    <property type="entry name" value="FATTY ACID REPRESSION MUTANT PROTEIN 2-RELATED"/>
    <property type="match status" value="1"/>
</dbReference>
<protein>
    <recommendedName>
        <fullName evidence="1">Nitroreductase domain-containing protein</fullName>
    </recommendedName>
</protein>
<comment type="caution">
    <text evidence="2">The sequence shown here is derived from an EMBL/GenBank/DDBJ whole genome shotgun (WGS) entry which is preliminary data.</text>
</comment>
<dbReference type="EMBL" id="JAWIZZ010000047">
    <property type="protein sequence ID" value="KAK5779619.1"/>
    <property type="molecule type" value="Genomic_DNA"/>
</dbReference>
<dbReference type="GO" id="GO:0034599">
    <property type="term" value="P:cellular response to oxidative stress"/>
    <property type="evidence" value="ECO:0007669"/>
    <property type="project" value="InterPro"/>
</dbReference>
<gene>
    <name evidence="2" type="ORF">RI543_003511</name>
</gene>
<dbReference type="AlphaFoldDB" id="A0AAN7WJU8"/>
<evidence type="ECO:0000313" key="2">
    <source>
        <dbReference type="EMBL" id="KAK5779619.1"/>
    </source>
</evidence>
<keyword evidence="3" id="KW-1185">Reference proteome</keyword>
<dbReference type="InterPro" id="IPR033877">
    <property type="entry name" value="Frm2/Hbn1"/>
</dbReference>
<dbReference type="InterPro" id="IPR000415">
    <property type="entry name" value="Nitroreductase-like"/>
</dbReference>
<dbReference type="SUPFAM" id="SSF55469">
    <property type="entry name" value="FMN-dependent nitroreductase-like"/>
    <property type="match status" value="1"/>
</dbReference>
<reference evidence="3" key="1">
    <citation type="submission" date="2023-07" db="EMBL/GenBank/DDBJ databases">
        <title>A draft genome of Kazachstania heterogenica Y-27499.</title>
        <authorList>
            <person name="Donic C."/>
            <person name="Kralova J.S."/>
            <person name="Fidel L."/>
            <person name="Ben-Dor S."/>
            <person name="Jung S."/>
        </authorList>
    </citation>
    <scope>NUCLEOTIDE SEQUENCE [LARGE SCALE GENOMIC DNA]</scope>
    <source>
        <strain evidence="3">Y27499</strain>
    </source>
</reference>
<dbReference type="GO" id="GO:0016491">
    <property type="term" value="F:oxidoreductase activity"/>
    <property type="evidence" value="ECO:0007669"/>
    <property type="project" value="InterPro"/>
</dbReference>
<organism evidence="2 3">
    <name type="scientific">Arxiozyma heterogenica</name>
    <dbReference type="NCBI Taxonomy" id="278026"/>
    <lineage>
        <taxon>Eukaryota</taxon>
        <taxon>Fungi</taxon>
        <taxon>Dikarya</taxon>
        <taxon>Ascomycota</taxon>
        <taxon>Saccharomycotina</taxon>
        <taxon>Saccharomycetes</taxon>
        <taxon>Saccharomycetales</taxon>
        <taxon>Saccharomycetaceae</taxon>
        <taxon>Arxiozyma</taxon>
    </lineage>
</organism>
<accession>A0AAN7WJU8</accession>
<feature type="domain" description="Nitroreductase" evidence="1">
    <location>
        <begin position="14"/>
        <end position="174"/>
    </location>
</feature>
<sequence>MSAITANFLHTFSSRRTIYKLKPELPAGISIYDVQATIQTIIKESPTALNSQCNRAIILTGDSHKKVWDHVTKSMPNDNAKLRPQSVRDEAYGSVIFFTDDVVTEKLQAEMPQIAEVFPVCASHATGGAQIVSWAALESLGLGVHIQHYNNQIKEALPDTIPAKWTVVAQLCFGTGIEAPPTKEYNDNPIEIFN</sequence>
<dbReference type="PANTHER" id="PTHR43035">
    <property type="entry name" value="FATTY ACID REPRESSION MUTANT PROTEIN 2-RELATED"/>
    <property type="match status" value="1"/>
</dbReference>
<dbReference type="Gene3D" id="3.40.109.10">
    <property type="entry name" value="NADH Oxidase"/>
    <property type="match status" value="1"/>
</dbReference>
<proteinExistence type="predicted"/>
<name>A0AAN7WJU8_9SACH</name>
<dbReference type="Proteomes" id="UP001306508">
    <property type="component" value="Unassembled WGS sequence"/>
</dbReference>
<evidence type="ECO:0000313" key="3">
    <source>
        <dbReference type="Proteomes" id="UP001306508"/>
    </source>
</evidence>
<dbReference type="InterPro" id="IPR029479">
    <property type="entry name" value="Nitroreductase"/>
</dbReference>